<protein>
    <recommendedName>
        <fullName evidence="3">Lectin-like protein BA14k</fullName>
    </recommendedName>
</protein>
<dbReference type="OrthoDB" id="8117189at2"/>
<reference evidence="9 10" key="1">
    <citation type="submission" date="2019-08" db="EMBL/GenBank/DDBJ databases">
        <title>Prosopis cineraria nodule microbiome.</title>
        <authorList>
            <person name="Ali R."/>
            <person name="Chaluvadi S.R."/>
            <person name="Wang X."/>
        </authorList>
    </citation>
    <scope>NUCLEOTIDE SEQUENCE [LARGE SCALE GENOMIC DNA]</scope>
    <source>
        <strain evidence="9 10">BG7</strain>
    </source>
</reference>
<dbReference type="Pfam" id="PF07886">
    <property type="entry name" value="BA14K"/>
    <property type="match status" value="1"/>
</dbReference>
<evidence type="ECO:0000313" key="9">
    <source>
        <dbReference type="EMBL" id="QFY59369.1"/>
    </source>
</evidence>
<keyword evidence="10" id="KW-1185">Reference proteome</keyword>
<evidence type="ECO:0000256" key="2">
    <source>
        <dbReference type="ARBA" id="ARBA00010270"/>
    </source>
</evidence>
<comment type="subcellular location">
    <subcellularLocation>
        <location evidence="1">Membrane</location>
        <topology evidence="1">Single-pass membrane protein</topology>
    </subcellularLocation>
</comment>
<evidence type="ECO:0000256" key="5">
    <source>
        <dbReference type="ARBA" id="ARBA00022734"/>
    </source>
</evidence>
<evidence type="ECO:0000313" key="10">
    <source>
        <dbReference type="Proteomes" id="UP000326881"/>
    </source>
</evidence>
<keyword evidence="4" id="KW-1003">Cell membrane</keyword>
<dbReference type="KEGG" id="rgr:FZ934_02295"/>
<comment type="similarity">
    <text evidence="2">Belongs to the BA14k family.</text>
</comment>
<accession>A0A5Q0C6X4</accession>
<dbReference type="GO" id="GO:0030246">
    <property type="term" value="F:carbohydrate binding"/>
    <property type="evidence" value="ECO:0007669"/>
    <property type="project" value="UniProtKB-KW"/>
</dbReference>
<sequence length="173" mass="18849">MKKLAVVAVALLTTLADSLPVAAFPVPSAATIATGGDADILQVQQRPPPCRPPYCRPGAPGRPPGAHPGRPPAPPHHANRPHRPPPPQHGWYNGHRGYRDYHPGYRRGSDGWWYPLAAFGTGLIIGGSIANQPARYSSAHVQWCYDRYKTYRASDNTYAPQVGVRAQCVSPYR</sequence>
<feature type="signal peptide" evidence="8">
    <location>
        <begin position="1"/>
        <end position="23"/>
    </location>
</feature>
<dbReference type="EMBL" id="CP043498">
    <property type="protein sequence ID" value="QFY59369.1"/>
    <property type="molecule type" value="Genomic_DNA"/>
</dbReference>
<comment type="function">
    <text evidence="6">Has immunoglobulin-binding and hemagglutination properties, and can bind to mannose. Essential for virulence. May be involved in LPS biosynthesis or polysaccharide transport.</text>
</comment>
<evidence type="ECO:0000256" key="4">
    <source>
        <dbReference type="ARBA" id="ARBA00022475"/>
    </source>
</evidence>
<dbReference type="GO" id="GO:0016020">
    <property type="term" value="C:membrane"/>
    <property type="evidence" value="ECO:0007669"/>
    <property type="project" value="UniProtKB-SubCell"/>
</dbReference>
<name>A0A5Q0C6X4_9HYPH</name>
<evidence type="ECO:0000256" key="6">
    <source>
        <dbReference type="ARBA" id="ARBA00025321"/>
    </source>
</evidence>
<dbReference type="Proteomes" id="UP000326881">
    <property type="component" value="Chromosome"/>
</dbReference>
<keyword evidence="5" id="KW-0430">Lectin</keyword>
<keyword evidence="4" id="KW-0472">Membrane</keyword>
<evidence type="ECO:0000256" key="1">
    <source>
        <dbReference type="ARBA" id="ARBA00004167"/>
    </source>
</evidence>
<dbReference type="AlphaFoldDB" id="A0A5Q0C6X4"/>
<feature type="compositionally biased region" description="Pro residues" evidence="7">
    <location>
        <begin position="46"/>
        <end position="75"/>
    </location>
</feature>
<feature type="region of interest" description="Disordered" evidence="7">
    <location>
        <begin position="44"/>
        <end position="91"/>
    </location>
</feature>
<evidence type="ECO:0000256" key="7">
    <source>
        <dbReference type="SAM" id="MobiDB-lite"/>
    </source>
</evidence>
<feature type="chain" id="PRO_5025035027" description="Lectin-like protein BA14k" evidence="8">
    <location>
        <begin position="24"/>
        <end position="173"/>
    </location>
</feature>
<organism evidence="9 10">
    <name type="scientific">Rhizobium grahamii</name>
    <dbReference type="NCBI Taxonomy" id="1120045"/>
    <lineage>
        <taxon>Bacteria</taxon>
        <taxon>Pseudomonadati</taxon>
        <taxon>Pseudomonadota</taxon>
        <taxon>Alphaproteobacteria</taxon>
        <taxon>Hyphomicrobiales</taxon>
        <taxon>Rhizobiaceae</taxon>
        <taxon>Rhizobium/Agrobacterium group</taxon>
        <taxon>Rhizobium</taxon>
    </lineage>
</organism>
<dbReference type="RefSeq" id="WP_153269739.1">
    <property type="nucleotide sequence ID" value="NZ_CP043498.1"/>
</dbReference>
<evidence type="ECO:0000256" key="3">
    <source>
        <dbReference type="ARBA" id="ARBA00020552"/>
    </source>
</evidence>
<evidence type="ECO:0000256" key="8">
    <source>
        <dbReference type="SAM" id="SignalP"/>
    </source>
</evidence>
<proteinExistence type="inferred from homology"/>
<keyword evidence="8" id="KW-0732">Signal</keyword>
<dbReference type="InterPro" id="IPR012413">
    <property type="entry name" value="BA14K"/>
</dbReference>
<gene>
    <name evidence="9" type="ORF">FZ934_02295</name>
</gene>